<sequence>MKKGLQFVLLLALGAALLGGILWFSNDHTRNEASKGRQRTLTDIRGRKVAVPKYVQRAYYPYYYQNLLTVVGPDAFKRVVASSIYDTANYSGDLYERLKEKSLGFAKVQDVGSTLKSNFDLEKLIALKPDVVVLANYQYDAIGKANLERLKKLGIPVVFIDYTDLSPQQHYQSTEILGKLFGEERRAEEVNDNYRNHIRQVEERLQKVKQKKTAYFEQRSTGSSFAEYGKAYGDGMLMGVLAKEAGAKNIYSGKIKGTGDVNPEYLFKEQPDAIFLDGTNYADAQSQVLRIGYGVTPAETQSSLTALINQRPGFKELKAVRQGQVYALDNHLMRTMKDYVLVEYIAKMLYPNLFHDVNPAKNLEEFNEKYLPNLVDNDSVFFTKWKMAGK</sequence>
<dbReference type="SUPFAM" id="SSF53807">
    <property type="entry name" value="Helical backbone' metal receptor"/>
    <property type="match status" value="1"/>
</dbReference>
<feature type="coiled-coil region" evidence="2">
    <location>
        <begin position="184"/>
        <end position="218"/>
    </location>
</feature>
<dbReference type="RefSeq" id="WP_349641917.1">
    <property type="nucleotide sequence ID" value="NZ_CAWVOH010000002.1"/>
</dbReference>
<evidence type="ECO:0000313" key="5">
    <source>
        <dbReference type="Proteomes" id="UP001314241"/>
    </source>
</evidence>
<dbReference type="Proteomes" id="UP001314241">
    <property type="component" value="Unassembled WGS sequence"/>
</dbReference>
<keyword evidence="2" id="KW-0175">Coiled coil</keyword>
<evidence type="ECO:0000256" key="2">
    <source>
        <dbReference type="SAM" id="Coils"/>
    </source>
</evidence>
<accession>A0ABM9N5D9</accession>
<proteinExistence type="inferred from homology"/>
<dbReference type="PANTHER" id="PTHR30535:SF34">
    <property type="entry name" value="MOLYBDATE-BINDING PROTEIN MOLA"/>
    <property type="match status" value="1"/>
</dbReference>
<organism evidence="4 5">
    <name type="scientific">Eupransor demetentiae</name>
    <dbReference type="NCBI Taxonomy" id="3109584"/>
    <lineage>
        <taxon>Bacteria</taxon>
        <taxon>Bacillati</taxon>
        <taxon>Bacillota</taxon>
        <taxon>Bacilli</taxon>
        <taxon>Lactobacillales</taxon>
        <taxon>Lactobacillaceae</taxon>
        <taxon>Eupransor</taxon>
    </lineage>
</organism>
<evidence type="ECO:0000256" key="1">
    <source>
        <dbReference type="ARBA" id="ARBA00008814"/>
    </source>
</evidence>
<dbReference type="InterPro" id="IPR050902">
    <property type="entry name" value="ABC_Transporter_SBP"/>
</dbReference>
<evidence type="ECO:0000259" key="3">
    <source>
        <dbReference type="PROSITE" id="PS50983"/>
    </source>
</evidence>
<dbReference type="Pfam" id="PF01497">
    <property type="entry name" value="Peripla_BP_2"/>
    <property type="match status" value="1"/>
</dbReference>
<gene>
    <name evidence="4" type="ORF">R54876_GBNLAHCA_00931</name>
</gene>
<name>A0ABM9N5D9_9LACO</name>
<dbReference type="Gene3D" id="3.40.50.1980">
    <property type="entry name" value="Nitrogenase molybdenum iron protein domain"/>
    <property type="match status" value="2"/>
</dbReference>
<reference evidence="4 5" key="1">
    <citation type="submission" date="2024-01" db="EMBL/GenBank/DDBJ databases">
        <authorList>
            <person name="Botero Cardona J."/>
        </authorList>
    </citation>
    <scope>NUCLEOTIDE SEQUENCE [LARGE SCALE GENOMIC DNA]</scope>
    <source>
        <strain evidence="4 5">LMG 33000</strain>
    </source>
</reference>
<dbReference type="EMBL" id="CAWVOH010000002">
    <property type="protein sequence ID" value="CAK8054364.1"/>
    <property type="molecule type" value="Genomic_DNA"/>
</dbReference>
<dbReference type="PANTHER" id="PTHR30535">
    <property type="entry name" value="VITAMIN B12-BINDING PROTEIN"/>
    <property type="match status" value="1"/>
</dbReference>
<evidence type="ECO:0000313" key="4">
    <source>
        <dbReference type="EMBL" id="CAK8054364.1"/>
    </source>
</evidence>
<protein>
    <submittedName>
        <fullName evidence="4">Periplasmic component (FepB)</fullName>
    </submittedName>
</protein>
<comment type="similarity">
    <text evidence="1">Belongs to the bacterial solute-binding protein 8 family.</text>
</comment>
<dbReference type="InterPro" id="IPR002491">
    <property type="entry name" value="ABC_transptr_periplasmic_BD"/>
</dbReference>
<comment type="caution">
    <text evidence="4">The sequence shown here is derived from an EMBL/GenBank/DDBJ whole genome shotgun (WGS) entry which is preliminary data.</text>
</comment>
<feature type="domain" description="Fe/B12 periplasmic-binding" evidence="3">
    <location>
        <begin position="56"/>
        <end position="357"/>
    </location>
</feature>
<keyword evidence="5" id="KW-1185">Reference proteome</keyword>
<dbReference type="PROSITE" id="PS50983">
    <property type="entry name" value="FE_B12_PBP"/>
    <property type="match status" value="1"/>
</dbReference>